<feature type="transmembrane region" description="Helical" evidence="2">
    <location>
        <begin position="227"/>
        <end position="248"/>
    </location>
</feature>
<evidence type="ECO:0000313" key="4">
    <source>
        <dbReference type="EMBL" id="AZZ50863.1"/>
    </source>
</evidence>
<proteinExistence type="predicted"/>
<feature type="domain" description="Acyltransferase 3" evidence="3">
    <location>
        <begin position="19"/>
        <end position="338"/>
    </location>
</feature>
<dbReference type="GO" id="GO:0016020">
    <property type="term" value="C:membrane"/>
    <property type="evidence" value="ECO:0007669"/>
    <property type="project" value="TreeGrafter"/>
</dbReference>
<name>A0A3T0SWY0_9MICO</name>
<keyword evidence="4" id="KW-0808">Transferase</keyword>
<dbReference type="GO" id="GO:0000271">
    <property type="term" value="P:polysaccharide biosynthetic process"/>
    <property type="evidence" value="ECO:0007669"/>
    <property type="project" value="TreeGrafter"/>
</dbReference>
<reference evidence="4 5" key="1">
    <citation type="submission" date="2018-03" db="EMBL/GenBank/DDBJ databases">
        <title>Bacteriophage NCPPB3778 and a type I-E CRISPR drive the evolution of the US Biological Select Agent, Rathayibacter toxicus.</title>
        <authorList>
            <person name="Davis E.W.II."/>
            <person name="Tabima J.F."/>
            <person name="Weisberg A.J."/>
            <person name="Dantas Lopes L."/>
            <person name="Wiseman M.S."/>
            <person name="Wiseman M.S."/>
            <person name="Pupko T."/>
            <person name="Belcher M.S."/>
            <person name="Sechler A.J."/>
            <person name="Tancos M.A."/>
            <person name="Schroeder B.K."/>
            <person name="Murray T.D."/>
            <person name="Luster D.G."/>
            <person name="Schneider W.L."/>
            <person name="Rogers E."/>
            <person name="Andreote F.D."/>
            <person name="Grunwald N.J."/>
            <person name="Putnam M.L."/>
            <person name="Chang J.H."/>
        </authorList>
    </citation>
    <scope>NUCLEOTIDE SEQUENCE [LARGE SCALE GENOMIC DNA]</scope>
    <source>
        <strain evidence="4 5">DSM 15932</strain>
    </source>
</reference>
<protein>
    <submittedName>
        <fullName evidence="4">Acyltransferase</fullName>
    </submittedName>
</protein>
<gene>
    <name evidence="4" type="ORF">C1I64_01540</name>
</gene>
<dbReference type="InterPro" id="IPR002656">
    <property type="entry name" value="Acyl_transf_3_dom"/>
</dbReference>
<keyword evidence="4" id="KW-0012">Acyltransferase</keyword>
<feature type="transmembrane region" description="Helical" evidence="2">
    <location>
        <begin position="22"/>
        <end position="41"/>
    </location>
</feature>
<feature type="transmembrane region" description="Helical" evidence="2">
    <location>
        <begin position="140"/>
        <end position="164"/>
    </location>
</feature>
<keyword evidence="2" id="KW-0812">Transmembrane</keyword>
<feature type="transmembrane region" description="Helical" evidence="2">
    <location>
        <begin position="171"/>
        <end position="188"/>
    </location>
</feature>
<dbReference type="RefSeq" id="WP_127885981.1">
    <property type="nucleotide sequence ID" value="NZ_CP028137.1"/>
</dbReference>
<dbReference type="KEGG" id="rfs:C1I64_01540"/>
<dbReference type="EMBL" id="CP028137">
    <property type="protein sequence ID" value="AZZ50863.1"/>
    <property type="molecule type" value="Genomic_DNA"/>
</dbReference>
<feature type="transmembrane region" description="Helical" evidence="2">
    <location>
        <begin position="96"/>
        <end position="120"/>
    </location>
</feature>
<dbReference type="GO" id="GO:0016747">
    <property type="term" value="F:acyltransferase activity, transferring groups other than amino-acyl groups"/>
    <property type="evidence" value="ECO:0007669"/>
    <property type="project" value="InterPro"/>
</dbReference>
<evidence type="ECO:0000256" key="1">
    <source>
        <dbReference type="SAM" id="MobiDB-lite"/>
    </source>
</evidence>
<feature type="transmembrane region" description="Helical" evidence="2">
    <location>
        <begin position="300"/>
        <end position="320"/>
    </location>
</feature>
<feature type="transmembrane region" description="Helical" evidence="2">
    <location>
        <begin position="326"/>
        <end position="347"/>
    </location>
</feature>
<keyword evidence="2" id="KW-1133">Transmembrane helix</keyword>
<feature type="region of interest" description="Disordered" evidence="1">
    <location>
        <begin position="362"/>
        <end position="396"/>
    </location>
</feature>
<dbReference type="PANTHER" id="PTHR23028:SF131">
    <property type="entry name" value="BLR2367 PROTEIN"/>
    <property type="match status" value="1"/>
</dbReference>
<feature type="transmembrane region" description="Helical" evidence="2">
    <location>
        <begin position="194"/>
        <end position="215"/>
    </location>
</feature>
<feature type="compositionally biased region" description="Basic and acidic residues" evidence="1">
    <location>
        <begin position="374"/>
        <end position="383"/>
    </location>
</feature>
<evidence type="ECO:0000259" key="3">
    <source>
        <dbReference type="Pfam" id="PF01757"/>
    </source>
</evidence>
<accession>A0A3T0SWY0</accession>
<organism evidence="4 5">
    <name type="scientific">Rathayibacter festucae DSM 15932</name>
    <dbReference type="NCBI Taxonomy" id="1328866"/>
    <lineage>
        <taxon>Bacteria</taxon>
        <taxon>Bacillati</taxon>
        <taxon>Actinomycetota</taxon>
        <taxon>Actinomycetes</taxon>
        <taxon>Micrococcales</taxon>
        <taxon>Microbacteriaceae</taxon>
        <taxon>Rathayibacter</taxon>
    </lineage>
</organism>
<dbReference type="Pfam" id="PF01757">
    <property type="entry name" value="Acyl_transf_3"/>
    <property type="match status" value="1"/>
</dbReference>
<dbReference type="PANTHER" id="PTHR23028">
    <property type="entry name" value="ACETYLTRANSFERASE"/>
    <property type="match status" value="1"/>
</dbReference>
<dbReference type="InterPro" id="IPR050879">
    <property type="entry name" value="Acyltransferase_3"/>
</dbReference>
<keyword evidence="2" id="KW-0472">Membrane</keyword>
<dbReference type="AlphaFoldDB" id="A0A3T0SWY0"/>
<evidence type="ECO:0000313" key="5">
    <source>
        <dbReference type="Proteomes" id="UP000285317"/>
    </source>
</evidence>
<sequence>MTTPPIVTPTTARTPIFEGVQALRFVAALLVVITHATFYAHERLDDSITVWNGAAAGVDVFFVVSGFVMAVTAGPFEVRGGWRFFAVRRVIRIVPLYWIATTLKIASILVLPGAVLHAALTPWSGVASYLFLPARNPDGAVEPLLGVGWTLTYETAFYAVFALGLLLRRNVLVFASTVVLVVASGHLLRPAEDWPAWAVYFDPLVLYFAIGMAIGRIPMLSRARRGLLLALGAAVVFTVVAALAPEGISWQRDALFRKGIVTAAFVAVVLAEPLFRRLASRRGANRVLRRPLLALGEASYSLYLFHPLIGPVVPAVLALIGLRAGVLSVAGTIAVSLVAGLVIHRWVERPLTRRLRGLPYAGLPPDGLTQQGVVEERPADRPLTRPPRSRRRDLNP</sequence>
<evidence type="ECO:0000256" key="2">
    <source>
        <dbReference type="SAM" id="Phobius"/>
    </source>
</evidence>
<feature type="compositionally biased region" description="Basic residues" evidence="1">
    <location>
        <begin position="387"/>
        <end position="396"/>
    </location>
</feature>
<dbReference type="Proteomes" id="UP000285317">
    <property type="component" value="Chromosome"/>
</dbReference>
<feature type="transmembrane region" description="Helical" evidence="2">
    <location>
        <begin position="260"/>
        <end position="279"/>
    </location>
</feature>
<feature type="transmembrane region" description="Helical" evidence="2">
    <location>
        <begin position="53"/>
        <end position="76"/>
    </location>
</feature>